<comment type="caution">
    <text evidence="5">The sequence shown here is derived from an EMBL/GenBank/DDBJ whole genome shotgun (WGS) entry which is preliminary data.</text>
</comment>
<dbReference type="PANTHER" id="PTHR30457">
    <property type="entry name" value="5'-NUCLEOTIDASE SURE"/>
    <property type="match status" value="1"/>
</dbReference>
<dbReference type="NCBIfam" id="TIGR00087">
    <property type="entry name" value="surE"/>
    <property type="match status" value="1"/>
</dbReference>
<dbReference type="GO" id="GO:0008252">
    <property type="term" value="F:nucleotidase activity"/>
    <property type="evidence" value="ECO:0007669"/>
    <property type="project" value="InterPro"/>
</dbReference>
<dbReference type="Pfam" id="PF01975">
    <property type="entry name" value="SurE"/>
    <property type="match status" value="1"/>
</dbReference>
<dbReference type="InterPro" id="IPR002828">
    <property type="entry name" value="SurE-like_Pase/nucleotidase"/>
</dbReference>
<dbReference type="HAMAP" id="MF_00060">
    <property type="entry name" value="SurE"/>
    <property type="match status" value="1"/>
</dbReference>
<accession>A0A9Q0CWQ1</accession>
<dbReference type="PANTHER" id="PTHR30457:SF0">
    <property type="entry name" value="PHOSPHATASE, PUTATIVE (AFU_ORTHOLOGUE AFUA_4G01070)-RELATED"/>
    <property type="match status" value="1"/>
</dbReference>
<evidence type="ECO:0000313" key="6">
    <source>
        <dbReference type="Proteomes" id="UP001151287"/>
    </source>
</evidence>
<dbReference type="InterPro" id="IPR036523">
    <property type="entry name" value="SurE-like_sf"/>
</dbReference>
<comment type="similarity">
    <text evidence="1">Belongs to the SurE nucleotidase family.</text>
</comment>
<keyword evidence="6" id="KW-1185">Reference proteome</keyword>
<evidence type="ECO:0000313" key="5">
    <source>
        <dbReference type="EMBL" id="KAJ1701077.1"/>
    </source>
</evidence>
<dbReference type="GO" id="GO:0046872">
    <property type="term" value="F:metal ion binding"/>
    <property type="evidence" value="ECO:0007669"/>
    <property type="project" value="UniProtKB-KW"/>
</dbReference>
<dbReference type="GO" id="GO:0005829">
    <property type="term" value="C:cytosol"/>
    <property type="evidence" value="ECO:0007669"/>
    <property type="project" value="TreeGrafter"/>
</dbReference>
<dbReference type="Gene3D" id="3.40.1210.10">
    <property type="entry name" value="Survival protein SurE-like phosphatase/nucleotidase"/>
    <property type="match status" value="1"/>
</dbReference>
<reference evidence="5" key="1">
    <citation type="journal article" date="2022" name="Cell">
        <title>Repeat-based holocentromeres influence genome architecture and karyotype evolution.</title>
        <authorList>
            <person name="Hofstatter P.G."/>
            <person name="Thangavel G."/>
            <person name="Lux T."/>
            <person name="Neumann P."/>
            <person name="Vondrak T."/>
            <person name="Novak P."/>
            <person name="Zhang M."/>
            <person name="Costa L."/>
            <person name="Castellani M."/>
            <person name="Scott A."/>
            <person name="Toegelov H."/>
            <person name="Fuchs J."/>
            <person name="Mata-Sucre Y."/>
            <person name="Dias Y."/>
            <person name="Vanzela A.L.L."/>
            <person name="Huettel B."/>
            <person name="Almeida C.C.S."/>
            <person name="Simkova H."/>
            <person name="Souza G."/>
            <person name="Pedrosa-Harand A."/>
            <person name="Macas J."/>
            <person name="Mayer K.F.X."/>
            <person name="Houben A."/>
            <person name="Marques A."/>
        </authorList>
    </citation>
    <scope>NUCLEOTIDE SEQUENCE</scope>
    <source>
        <strain evidence="5">RhyBre1mFocal</strain>
    </source>
</reference>
<sequence length="311" mass="33727">MANAMDWKATSADDRRPVVLVTNDDGIDAPGLRFLVAQLVGARYTVLVSAPDKDYSAVSHGITWRHALRAKRVEIEGATAFAISGTPADCASLGVSGELFDGLIPDLVISGINVGHNSGYHIVYSGTVAGAREAFFNGVPSLAISYNWVGSKSTLDDLKLAAEACMPLINAVVYEVKNKSFPEGCFFNVDVPTDVSHFKGFKITKQGKFFMRAGWEQTTVDTPTLESYQTANISTANTGSSEVSDSVAENQLLFKRVPARIKNEEVEEEETDHRALMDGYITVTPIGGLSCNVQYLPELKTWLEHRLASSL</sequence>
<feature type="domain" description="Survival protein SurE-like phosphatase/nucleotidase" evidence="4">
    <location>
        <begin position="19"/>
        <end position="208"/>
    </location>
</feature>
<protein>
    <recommendedName>
        <fullName evidence="4">Survival protein SurE-like phosphatase/nucleotidase domain-containing protein</fullName>
    </recommendedName>
</protein>
<evidence type="ECO:0000256" key="1">
    <source>
        <dbReference type="ARBA" id="ARBA00011062"/>
    </source>
</evidence>
<dbReference type="Proteomes" id="UP001151287">
    <property type="component" value="Unassembled WGS sequence"/>
</dbReference>
<evidence type="ECO:0000256" key="2">
    <source>
        <dbReference type="ARBA" id="ARBA00022723"/>
    </source>
</evidence>
<organism evidence="5 6">
    <name type="scientific">Rhynchospora breviuscula</name>
    <dbReference type="NCBI Taxonomy" id="2022672"/>
    <lineage>
        <taxon>Eukaryota</taxon>
        <taxon>Viridiplantae</taxon>
        <taxon>Streptophyta</taxon>
        <taxon>Embryophyta</taxon>
        <taxon>Tracheophyta</taxon>
        <taxon>Spermatophyta</taxon>
        <taxon>Magnoliopsida</taxon>
        <taxon>Liliopsida</taxon>
        <taxon>Poales</taxon>
        <taxon>Cyperaceae</taxon>
        <taxon>Cyperoideae</taxon>
        <taxon>Rhynchosporeae</taxon>
        <taxon>Rhynchospora</taxon>
    </lineage>
</organism>
<keyword evidence="3" id="KW-0378">Hydrolase</keyword>
<evidence type="ECO:0000256" key="3">
    <source>
        <dbReference type="ARBA" id="ARBA00022801"/>
    </source>
</evidence>
<gene>
    <name evidence="5" type="ORF">LUZ63_000856</name>
</gene>
<name>A0A9Q0CWQ1_9POAL</name>
<evidence type="ECO:0000259" key="4">
    <source>
        <dbReference type="Pfam" id="PF01975"/>
    </source>
</evidence>
<dbReference type="AlphaFoldDB" id="A0A9Q0CWQ1"/>
<dbReference type="InterPro" id="IPR030048">
    <property type="entry name" value="SurE"/>
</dbReference>
<proteinExistence type="inferred from homology"/>
<dbReference type="SUPFAM" id="SSF64167">
    <property type="entry name" value="SurE-like"/>
    <property type="match status" value="1"/>
</dbReference>
<keyword evidence="2" id="KW-0479">Metal-binding</keyword>
<dbReference type="EMBL" id="JAMQYH010000001">
    <property type="protein sequence ID" value="KAJ1701077.1"/>
    <property type="molecule type" value="Genomic_DNA"/>
</dbReference>
<dbReference type="OrthoDB" id="202825at2759"/>